<feature type="compositionally biased region" description="Low complexity" evidence="1">
    <location>
        <begin position="180"/>
        <end position="195"/>
    </location>
</feature>
<dbReference type="AlphaFoldDB" id="A0A9P8BVN7"/>
<gene>
    <name evidence="2" type="ORF">KI688_011888</name>
</gene>
<reference evidence="2" key="1">
    <citation type="submission" date="2021-06" db="EMBL/GenBank/DDBJ databases">
        <title>Genome Sequence of Mortierella hyaline Strain SCG-10, a Cold-Adapted, Nitrate-Reducing Fungus Isolated from Soil in Minnesota, USA.</title>
        <authorList>
            <person name="Aldossari N."/>
        </authorList>
    </citation>
    <scope>NUCLEOTIDE SEQUENCE</scope>
    <source>
        <strain evidence="2">SCG-10</strain>
    </source>
</reference>
<evidence type="ECO:0000256" key="1">
    <source>
        <dbReference type="SAM" id="MobiDB-lite"/>
    </source>
</evidence>
<sequence>MHSSTALSSSSLPSASNSRPQRPNNNNNNRKSGLTSALQNQKQNQNQNHTQPRQNNSYNSNSNPRHTQRAPEQINSRHQSTPPQQRGYANSNNGKTRVGTATGKNVFAETADSGALMRYVLQQQQQQQQRQQRNQFPHPNNSKPCPQSQPQPSKARRVQRRREIDSMTDSLAGVDFDLALNQSPPLNHSSPPSSSDSDDSESTLSRSNHFSGPKTYRHLINSPPQRPSSAPTPQAHSAQRTGGFSRANLPFQVYPSVGMKPRSDSADKVLLAERIPAEKNGLYAGPTFHNSPAPTSLPIPSFARSLGNSPVEPSVEKLASSPFFGEAASPQLNSMRLWSPQQLTPNWSGHHSTPMGMSYNVPDRMATSSFVPHGSVPHGSDQLMEISQNLRMLLKIQSQ</sequence>
<feature type="compositionally biased region" description="Polar residues" evidence="1">
    <location>
        <begin position="49"/>
        <end position="65"/>
    </location>
</feature>
<dbReference type="EMBL" id="JAHRHY010000008">
    <property type="protein sequence ID" value="KAG9067107.1"/>
    <property type="molecule type" value="Genomic_DNA"/>
</dbReference>
<dbReference type="OrthoDB" id="2142961at2759"/>
<feature type="region of interest" description="Disordered" evidence="1">
    <location>
        <begin position="1"/>
        <end position="99"/>
    </location>
</feature>
<dbReference type="GO" id="GO:0016071">
    <property type="term" value="P:mRNA metabolic process"/>
    <property type="evidence" value="ECO:0007669"/>
    <property type="project" value="UniProtKB-ARBA"/>
</dbReference>
<organism evidence="2 3">
    <name type="scientific">Linnemannia hyalina</name>
    <dbReference type="NCBI Taxonomy" id="64524"/>
    <lineage>
        <taxon>Eukaryota</taxon>
        <taxon>Fungi</taxon>
        <taxon>Fungi incertae sedis</taxon>
        <taxon>Mucoromycota</taxon>
        <taxon>Mortierellomycotina</taxon>
        <taxon>Mortierellomycetes</taxon>
        <taxon>Mortierellales</taxon>
        <taxon>Mortierellaceae</taxon>
        <taxon>Linnemannia</taxon>
    </lineage>
</organism>
<feature type="compositionally biased region" description="Low complexity" evidence="1">
    <location>
        <begin position="1"/>
        <end position="30"/>
    </location>
</feature>
<accession>A0A9P8BVN7</accession>
<proteinExistence type="predicted"/>
<name>A0A9P8BVN7_9FUNG</name>
<evidence type="ECO:0000313" key="2">
    <source>
        <dbReference type="EMBL" id="KAG9067107.1"/>
    </source>
</evidence>
<keyword evidence="3" id="KW-1185">Reference proteome</keyword>
<feature type="region of interest" description="Disordered" evidence="1">
    <location>
        <begin position="180"/>
        <end position="247"/>
    </location>
</feature>
<feature type="compositionally biased region" description="Low complexity" evidence="1">
    <location>
        <begin position="39"/>
        <end position="48"/>
    </location>
</feature>
<feature type="compositionally biased region" description="Polar residues" evidence="1">
    <location>
        <begin position="227"/>
        <end position="242"/>
    </location>
</feature>
<dbReference type="Proteomes" id="UP000707451">
    <property type="component" value="Unassembled WGS sequence"/>
</dbReference>
<feature type="compositionally biased region" description="Polar residues" evidence="1">
    <location>
        <begin position="73"/>
        <end position="95"/>
    </location>
</feature>
<dbReference type="InterPro" id="IPR028322">
    <property type="entry name" value="PNRC-like_rgn"/>
</dbReference>
<protein>
    <submittedName>
        <fullName evidence="2">Uncharacterized protein</fullName>
    </submittedName>
</protein>
<feature type="compositionally biased region" description="Low complexity" evidence="1">
    <location>
        <begin position="122"/>
        <end position="153"/>
    </location>
</feature>
<dbReference type="Pfam" id="PF15365">
    <property type="entry name" value="PNRC"/>
    <property type="match status" value="1"/>
</dbReference>
<feature type="region of interest" description="Disordered" evidence="1">
    <location>
        <begin position="121"/>
        <end position="162"/>
    </location>
</feature>
<evidence type="ECO:0000313" key="3">
    <source>
        <dbReference type="Proteomes" id="UP000707451"/>
    </source>
</evidence>
<comment type="caution">
    <text evidence="2">The sequence shown here is derived from an EMBL/GenBank/DDBJ whole genome shotgun (WGS) entry which is preliminary data.</text>
</comment>